<dbReference type="GO" id="GO:0071986">
    <property type="term" value="C:Ragulator complex"/>
    <property type="evidence" value="ECO:0007669"/>
    <property type="project" value="InterPro"/>
</dbReference>
<evidence type="ECO:0000256" key="3">
    <source>
        <dbReference type="ARBA" id="ARBA00010861"/>
    </source>
</evidence>
<dbReference type="GO" id="GO:0071230">
    <property type="term" value="P:cellular response to amino acid stimulus"/>
    <property type="evidence" value="ECO:0007669"/>
    <property type="project" value="InterPro"/>
</dbReference>
<evidence type="ECO:0000313" key="13">
    <source>
        <dbReference type="EMBL" id="CAI8004586.1"/>
    </source>
</evidence>
<dbReference type="GO" id="GO:0045121">
    <property type="term" value="C:membrane raft"/>
    <property type="evidence" value="ECO:0007669"/>
    <property type="project" value="InterPro"/>
</dbReference>
<dbReference type="PANTHER" id="PTHR13401:SF2">
    <property type="entry name" value="RAGULATOR COMPLEX PROTEIN LAMTOR1"/>
    <property type="match status" value="1"/>
</dbReference>
<comment type="similarity">
    <text evidence="3">Belongs to the LAMTOR1 family.</text>
</comment>
<dbReference type="SMART" id="SM01262">
    <property type="entry name" value="LAMTOR"/>
    <property type="match status" value="1"/>
</dbReference>
<feature type="region of interest" description="Disordered" evidence="12">
    <location>
        <begin position="1"/>
        <end position="52"/>
    </location>
</feature>
<dbReference type="AlphaFoldDB" id="A0AA35R6B2"/>
<keyword evidence="7" id="KW-0472">Membrane</keyword>
<evidence type="ECO:0000256" key="11">
    <source>
        <dbReference type="ARBA" id="ARBA00032695"/>
    </source>
</evidence>
<dbReference type="PANTHER" id="PTHR13401">
    <property type="entry name" value="RAGULATOR COMPLEX PROTEIN LAMTOR1"/>
    <property type="match status" value="1"/>
</dbReference>
<organism evidence="13 14">
    <name type="scientific">Geodia barretti</name>
    <name type="common">Barrett's horny sponge</name>
    <dbReference type="NCBI Taxonomy" id="519541"/>
    <lineage>
        <taxon>Eukaryota</taxon>
        <taxon>Metazoa</taxon>
        <taxon>Porifera</taxon>
        <taxon>Demospongiae</taxon>
        <taxon>Heteroscleromorpha</taxon>
        <taxon>Tetractinellida</taxon>
        <taxon>Astrophorina</taxon>
        <taxon>Geodiidae</taxon>
        <taxon>Geodia</taxon>
    </lineage>
</organism>
<protein>
    <recommendedName>
        <fullName evidence="4">Ragulator complex protein LAMTOR1</fullName>
    </recommendedName>
    <alternativeName>
        <fullName evidence="11">Late endosomal/lysosomal adaptor and MAPK and MTOR activator 1</fullName>
    </alternativeName>
</protein>
<comment type="subcellular location">
    <subcellularLocation>
        <location evidence="2">Late endosome membrane</location>
        <topology evidence="2">Lipid-anchor</topology>
        <orientation evidence="2">Cytoplasmic side</orientation>
    </subcellularLocation>
    <subcellularLocation>
        <location evidence="1">Lysosome membrane</location>
        <topology evidence="1">Lipid-anchor</topology>
        <orientation evidence="1">Cytoplasmic side</orientation>
    </subcellularLocation>
</comment>
<evidence type="ECO:0000256" key="1">
    <source>
        <dbReference type="ARBA" id="ARBA00004122"/>
    </source>
</evidence>
<dbReference type="Pfam" id="PF15454">
    <property type="entry name" value="LAMTOR"/>
    <property type="match status" value="1"/>
</dbReference>
<dbReference type="GO" id="GO:0031902">
    <property type="term" value="C:late endosome membrane"/>
    <property type="evidence" value="ECO:0007669"/>
    <property type="project" value="UniProtKB-SubCell"/>
</dbReference>
<keyword evidence="10" id="KW-0449">Lipoprotein</keyword>
<dbReference type="GO" id="GO:0032008">
    <property type="term" value="P:positive regulation of TOR signaling"/>
    <property type="evidence" value="ECO:0007669"/>
    <property type="project" value="InterPro"/>
</dbReference>
<evidence type="ECO:0000256" key="5">
    <source>
        <dbReference type="ARBA" id="ARBA00022707"/>
    </source>
</evidence>
<evidence type="ECO:0000256" key="6">
    <source>
        <dbReference type="ARBA" id="ARBA00022753"/>
    </source>
</evidence>
<reference evidence="13" key="1">
    <citation type="submission" date="2023-03" db="EMBL/GenBank/DDBJ databases">
        <authorList>
            <person name="Steffen K."/>
            <person name="Cardenas P."/>
        </authorList>
    </citation>
    <scope>NUCLEOTIDE SEQUENCE</scope>
</reference>
<dbReference type="EMBL" id="CASHTH010000566">
    <property type="protein sequence ID" value="CAI8004586.1"/>
    <property type="molecule type" value="Genomic_DNA"/>
</dbReference>
<dbReference type="GO" id="GO:0016197">
    <property type="term" value="P:endosomal transport"/>
    <property type="evidence" value="ECO:0007669"/>
    <property type="project" value="InterPro"/>
</dbReference>
<dbReference type="GO" id="GO:0042632">
    <property type="term" value="P:cholesterol homeostasis"/>
    <property type="evidence" value="ECO:0007669"/>
    <property type="project" value="InterPro"/>
</dbReference>
<keyword evidence="6" id="KW-0967">Endosome</keyword>
<dbReference type="GO" id="GO:0043410">
    <property type="term" value="P:positive regulation of MAPK cascade"/>
    <property type="evidence" value="ECO:0007669"/>
    <property type="project" value="InterPro"/>
</dbReference>
<evidence type="ECO:0000256" key="2">
    <source>
        <dbReference type="ARBA" id="ARBA00004577"/>
    </source>
</evidence>
<evidence type="ECO:0000256" key="9">
    <source>
        <dbReference type="ARBA" id="ARBA00023228"/>
    </source>
</evidence>
<evidence type="ECO:0000256" key="7">
    <source>
        <dbReference type="ARBA" id="ARBA00023136"/>
    </source>
</evidence>
<keyword evidence="14" id="KW-1185">Reference proteome</keyword>
<sequence length="157" mass="17144">MGCFQSCMSKDEPDSQGPTETSRLLPEPTQPIPTYLTPSRMSDSSKTDEESALNRVLQKTANDVIDVTYIEPHSMENAEVSGRTREYRSQVASLRGVSRPVAKLPPNNQPPAVMLSKELVSPADVRFVTDRSEATAAAVESMEVKHGEPLVVQFAAP</sequence>
<proteinExistence type="inferred from homology"/>
<keyword evidence="8" id="KW-0564">Palmitate</keyword>
<dbReference type="Proteomes" id="UP001174909">
    <property type="component" value="Unassembled WGS sequence"/>
</dbReference>
<name>A0AA35R6B2_GEOBA</name>
<dbReference type="GO" id="GO:0005085">
    <property type="term" value="F:guanyl-nucleotide exchange factor activity"/>
    <property type="evidence" value="ECO:0007669"/>
    <property type="project" value="TreeGrafter"/>
</dbReference>
<dbReference type="GO" id="GO:0001919">
    <property type="term" value="P:regulation of receptor recycling"/>
    <property type="evidence" value="ECO:0007669"/>
    <property type="project" value="InterPro"/>
</dbReference>
<evidence type="ECO:0000256" key="4">
    <source>
        <dbReference type="ARBA" id="ARBA00016099"/>
    </source>
</evidence>
<evidence type="ECO:0000256" key="12">
    <source>
        <dbReference type="SAM" id="MobiDB-lite"/>
    </source>
</evidence>
<keyword evidence="5" id="KW-0519">Myristate</keyword>
<comment type="caution">
    <text evidence="13">The sequence shown here is derived from an EMBL/GenBank/DDBJ whole genome shotgun (WGS) entry which is preliminary data.</text>
</comment>
<feature type="region of interest" description="Disordered" evidence="12">
    <location>
        <begin position="76"/>
        <end position="110"/>
    </location>
</feature>
<evidence type="ECO:0000256" key="8">
    <source>
        <dbReference type="ARBA" id="ARBA00023139"/>
    </source>
</evidence>
<dbReference type="GO" id="GO:0060090">
    <property type="term" value="F:molecular adaptor activity"/>
    <property type="evidence" value="ECO:0007669"/>
    <property type="project" value="TreeGrafter"/>
</dbReference>
<keyword evidence="9" id="KW-0458">Lysosome</keyword>
<dbReference type="GO" id="GO:0007040">
    <property type="term" value="P:lysosome organization"/>
    <property type="evidence" value="ECO:0007669"/>
    <property type="project" value="InterPro"/>
</dbReference>
<accession>A0AA35R6B2</accession>
<evidence type="ECO:0000313" key="14">
    <source>
        <dbReference type="Proteomes" id="UP001174909"/>
    </source>
</evidence>
<gene>
    <name evidence="13" type="ORF">GBAR_LOCUS3961</name>
</gene>
<dbReference type="InterPro" id="IPR028209">
    <property type="entry name" value="LAMTOR1/MEH1"/>
</dbReference>
<evidence type="ECO:0000256" key="10">
    <source>
        <dbReference type="ARBA" id="ARBA00023288"/>
    </source>
</evidence>
<dbReference type="GO" id="GO:0005765">
    <property type="term" value="C:lysosomal membrane"/>
    <property type="evidence" value="ECO:0007669"/>
    <property type="project" value="UniProtKB-SubCell"/>
</dbReference>